<feature type="binding site" evidence="9">
    <location>
        <position position="267"/>
    </location>
    <ligand>
        <name>ATP</name>
        <dbReference type="ChEBI" id="CHEBI:30616"/>
    </ligand>
</feature>
<evidence type="ECO:0000256" key="5">
    <source>
        <dbReference type="ARBA" id="ARBA00022840"/>
    </source>
</evidence>
<comment type="similarity">
    <text evidence="2">Belongs to the asparagine synthetase family.</text>
</comment>
<evidence type="ECO:0000256" key="2">
    <source>
        <dbReference type="ARBA" id="ARBA00005752"/>
    </source>
</evidence>
<dbReference type="Pfam" id="PF00733">
    <property type="entry name" value="Asn_synthase"/>
    <property type="match status" value="1"/>
</dbReference>
<comment type="catalytic activity">
    <reaction evidence="7">
        <text>L-aspartate + L-glutamine + ATP + H2O = L-asparagine + L-glutamate + AMP + diphosphate + H(+)</text>
        <dbReference type="Rhea" id="RHEA:12228"/>
        <dbReference type="ChEBI" id="CHEBI:15377"/>
        <dbReference type="ChEBI" id="CHEBI:15378"/>
        <dbReference type="ChEBI" id="CHEBI:29985"/>
        <dbReference type="ChEBI" id="CHEBI:29991"/>
        <dbReference type="ChEBI" id="CHEBI:30616"/>
        <dbReference type="ChEBI" id="CHEBI:33019"/>
        <dbReference type="ChEBI" id="CHEBI:58048"/>
        <dbReference type="ChEBI" id="CHEBI:58359"/>
        <dbReference type="ChEBI" id="CHEBI:456215"/>
        <dbReference type="EC" id="6.3.5.4"/>
    </reaction>
</comment>
<protein>
    <recommendedName>
        <fullName evidence="3">asparagine synthase (glutamine-hydrolyzing)</fullName>
        <ecNumber evidence="3">6.3.5.4</ecNumber>
    </recommendedName>
</protein>
<sequence>MCGFVGIVRPGGLHPEDEEQVRRATRALAHRGPDAQGIWIGSHMALGVARLAVRGGQAAAQPLCVEGNGEMTPQAVLAFNGEIYDDSVSARGTDGYGVTNGSSADTRWLAAHLGAHGLDCLADIDGMFAFAYWQPGRRRLFLARDRWGEKPLYWTRLPEGGLAFGSEPGALIPVHGIDWAIEPRAVATFVGLGYWRGRGTPWSAVERLGAGQAIAWVDGVMNVTTWWSPQAETFATVTVPPDTLGIYWHLTSAVGSRLVGERPMGALLSGGLDSSLIVSLAADAGVRLPVWTVRWDDPGWDERVYAAAVGAHLGLEHRWVDFGPWDVPRRIEALVDAYGEPFGDESLLPTSAVLEAASSEVDVVLTGDGGDELFGGYDRYCWRPSAHVEYQDVFCACPRRVLHQVFVPEILDDEESLPLRSAGRNIRDQRRWIDLHGYLSDDLLRKMDRAAGRVGIENRAPFLARTLSRWAMTLSAEVLWWGDVGKQPLRALAAKLLPAEIVRRGKLGFGVPLSPWFRGPLRSWVRDRLLSGTLVATGWIESAGLERILRDHFDGQERSRALFNLLMLAIWLERWPRRLVNHPPPGTPSSLKVGRR</sequence>
<dbReference type="CDD" id="cd00712">
    <property type="entry name" value="AsnB"/>
    <property type="match status" value="1"/>
</dbReference>
<evidence type="ECO:0000313" key="12">
    <source>
        <dbReference type="EMBL" id="VFJ44756.1"/>
    </source>
</evidence>
<evidence type="ECO:0000256" key="3">
    <source>
        <dbReference type="ARBA" id="ARBA00012737"/>
    </source>
</evidence>
<keyword evidence="6 8" id="KW-0315">Glutamine amidotransferase</keyword>
<dbReference type="InterPro" id="IPR051786">
    <property type="entry name" value="ASN_synthetase/amidase"/>
</dbReference>
<evidence type="ECO:0000259" key="11">
    <source>
        <dbReference type="PROSITE" id="PS51278"/>
    </source>
</evidence>
<dbReference type="NCBIfam" id="TIGR01536">
    <property type="entry name" value="asn_synth_AEB"/>
    <property type="match status" value="1"/>
</dbReference>
<keyword evidence="5 9" id="KW-0067">ATP-binding</keyword>
<dbReference type="EC" id="6.3.5.4" evidence="3"/>
<dbReference type="PIRSF" id="PIRSF001589">
    <property type="entry name" value="Asn_synthetase_glu-h"/>
    <property type="match status" value="1"/>
</dbReference>
<evidence type="ECO:0000256" key="6">
    <source>
        <dbReference type="ARBA" id="ARBA00022962"/>
    </source>
</evidence>
<name>A0A450RZK7_9GAMM</name>
<dbReference type="GO" id="GO:0005524">
    <property type="term" value="F:ATP binding"/>
    <property type="evidence" value="ECO:0007669"/>
    <property type="project" value="UniProtKB-KW"/>
</dbReference>
<dbReference type="Pfam" id="PF13522">
    <property type="entry name" value="GATase_6"/>
    <property type="match status" value="1"/>
</dbReference>
<evidence type="ECO:0000256" key="4">
    <source>
        <dbReference type="ARBA" id="ARBA00022741"/>
    </source>
</evidence>
<evidence type="ECO:0000256" key="10">
    <source>
        <dbReference type="PIRSR" id="PIRSR001589-3"/>
    </source>
</evidence>
<evidence type="ECO:0000256" key="9">
    <source>
        <dbReference type="PIRSR" id="PIRSR001589-2"/>
    </source>
</evidence>
<dbReference type="InterPro" id="IPR033738">
    <property type="entry name" value="AsnB_N"/>
</dbReference>
<dbReference type="SUPFAM" id="SSF52402">
    <property type="entry name" value="Adenine nucleotide alpha hydrolases-like"/>
    <property type="match status" value="1"/>
</dbReference>
<dbReference type="InterPro" id="IPR001962">
    <property type="entry name" value="Asn_synthase"/>
</dbReference>
<feature type="binding site" evidence="9">
    <location>
        <position position="105"/>
    </location>
    <ligand>
        <name>L-glutamine</name>
        <dbReference type="ChEBI" id="CHEBI:58359"/>
    </ligand>
</feature>
<keyword evidence="8" id="KW-0028">Amino-acid biosynthesis</keyword>
<dbReference type="PANTHER" id="PTHR43284">
    <property type="entry name" value="ASPARAGINE SYNTHETASE (GLUTAMINE-HYDROLYZING)"/>
    <property type="match status" value="1"/>
</dbReference>
<gene>
    <name evidence="12" type="ORF">BECKFW1821A_GA0114235_100819</name>
</gene>
<proteinExistence type="inferred from homology"/>
<evidence type="ECO:0000256" key="7">
    <source>
        <dbReference type="ARBA" id="ARBA00048741"/>
    </source>
</evidence>
<dbReference type="GO" id="GO:0004066">
    <property type="term" value="F:asparagine synthase (glutamine-hydrolyzing) activity"/>
    <property type="evidence" value="ECO:0007669"/>
    <property type="project" value="UniProtKB-EC"/>
</dbReference>
<dbReference type="Gene3D" id="3.40.50.620">
    <property type="entry name" value="HUPs"/>
    <property type="match status" value="1"/>
</dbReference>
<accession>A0A450RZK7</accession>
<dbReference type="InterPro" id="IPR017932">
    <property type="entry name" value="GATase_2_dom"/>
</dbReference>
<dbReference type="InterPro" id="IPR014729">
    <property type="entry name" value="Rossmann-like_a/b/a_fold"/>
</dbReference>
<dbReference type="InterPro" id="IPR029055">
    <property type="entry name" value="Ntn_hydrolases_N"/>
</dbReference>
<evidence type="ECO:0000256" key="8">
    <source>
        <dbReference type="PIRSR" id="PIRSR001589-1"/>
    </source>
</evidence>
<keyword evidence="4 9" id="KW-0547">Nucleotide-binding</keyword>
<dbReference type="GO" id="GO:0006529">
    <property type="term" value="P:asparagine biosynthetic process"/>
    <property type="evidence" value="ECO:0007669"/>
    <property type="project" value="UniProtKB-KW"/>
</dbReference>
<feature type="site" description="Important for beta-aspartyl-AMP intermediate formation" evidence="10">
    <location>
        <position position="368"/>
    </location>
</feature>
<dbReference type="AlphaFoldDB" id="A0A450RZK7"/>
<dbReference type="SUPFAM" id="SSF56235">
    <property type="entry name" value="N-terminal nucleophile aminohydrolases (Ntn hydrolases)"/>
    <property type="match status" value="1"/>
</dbReference>
<dbReference type="CDD" id="cd01991">
    <property type="entry name" value="Asn_synthase_B_C"/>
    <property type="match status" value="1"/>
</dbReference>
<feature type="domain" description="Glutamine amidotransferase type-2" evidence="11">
    <location>
        <begin position="2"/>
        <end position="219"/>
    </location>
</feature>
<feature type="active site" description="For GATase activity" evidence="8">
    <location>
        <position position="2"/>
    </location>
</feature>
<dbReference type="EMBL" id="CAADEW010000008">
    <property type="protein sequence ID" value="VFJ44756.1"/>
    <property type="molecule type" value="Genomic_DNA"/>
</dbReference>
<dbReference type="PANTHER" id="PTHR43284:SF1">
    <property type="entry name" value="ASPARAGINE SYNTHETASE"/>
    <property type="match status" value="1"/>
</dbReference>
<organism evidence="12">
    <name type="scientific">Candidatus Kentrum sp. FW</name>
    <dbReference type="NCBI Taxonomy" id="2126338"/>
    <lineage>
        <taxon>Bacteria</taxon>
        <taxon>Pseudomonadati</taxon>
        <taxon>Pseudomonadota</taxon>
        <taxon>Gammaproteobacteria</taxon>
        <taxon>Candidatus Kentrum</taxon>
    </lineage>
</organism>
<evidence type="ECO:0000256" key="1">
    <source>
        <dbReference type="ARBA" id="ARBA00005187"/>
    </source>
</evidence>
<dbReference type="PROSITE" id="PS51278">
    <property type="entry name" value="GATASE_TYPE_2"/>
    <property type="match status" value="1"/>
</dbReference>
<keyword evidence="8" id="KW-0061">Asparagine biosynthesis</keyword>
<dbReference type="Gene3D" id="3.60.20.10">
    <property type="entry name" value="Glutamine Phosphoribosylpyrophosphate, subunit 1, domain 1"/>
    <property type="match status" value="1"/>
</dbReference>
<dbReference type="InterPro" id="IPR006426">
    <property type="entry name" value="Asn_synth_AEB"/>
</dbReference>
<comment type="pathway">
    <text evidence="1">Amino-acid biosynthesis; L-asparagine biosynthesis; L-asparagine from L-aspartate (L-Gln route): step 1/1.</text>
</comment>
<reference evidence="12" key="1">
    <citation type="submission" date="2019-02" db="EMBL/GenBank/DDBJ databases">
        <authorList>
            <person name="Gruber-Vodicka R. H."/>
            <person name="Seah K. B. B."/>
        </authorList>
    </citation>
    <scope>NUCLEOTIDE SEQUENCE</scope>
    <source>
        <strain evidence="12">BECK_BZ15</strain>
    </source>
</reference>
<dbReference type="GO" id="GO:0005829">
    <property type="term" value="C:cytosol"/>
    <property type="evidence" value="ECO:0007669"/>
    <property type="project" value="TreeGrafter"/>
</dbReference>
<feature type="binding site" evidence="9">
    <location>
        <position position="293"/>
    </location>
    <ligand>
        <name>ATP</name>
        <dbReference type="ChEBI" id="CHEBI:30616"/>
    </ligand>
</feature>